<name>A0AAW1H9Y8_SAPOF</name>
<dbReference type="EMBL" id="JBDFQZ010000012">
    <property type="protein sequence ID" value="KAK9672809.1"/>
    <property type="molecule type" value="Genomic_DNA"/>
</dbReference>
<sequence length="147" mass="17256">MLLIVGVIKNRNCIIFSCVLCNCCSIVDYCCRMAATWLECHYNGRSFDYAVYDVDLMQVFDLIGDLGPAALKQNVLIPDVYNLYYKCGNGSKVYIKNDWDLLRMFENFHGVETIHVWLEETSNPIKEFAMYKDLLRSQEEERKRKER</sequence>
<proteinExistence type="predicted"/>
<accession>A0AAW1H9Y8</accession>
<organism evidence="1 2">
    <name type="scientific">Saponaria officinalis</name>
    <name type="common">Common soapwort</name>
    <name type="synonym">Lychnis saponaria</name>
    <dbReference type="NCBI Taxonomy" id="3572"/>
    <lineage>
        <taxon>Eukaryota</taxon>
        <taxon>Viridiplantae</taxon>
        <taxon>Streptophyta</taxon>
        <taxon>Embryophyta</taxon>
        <taxon>Tracheophyta</taxon>
        <taxon>Spermatophyta</taxon>
        <taxon>Magnoliopsida</taxon>
        <taxon>eudicotyledons</taxon>
        <taxon>Gunneridae</taxon>
        <taxon>Pentapetalae</taxon>
        <taxon>Caryophyllales</taxon>
        <taxon>Caryophyllaceae</taxon>
        <taxon>Caryophylleae</taxon>
        <taxon>Saponaria</taxon>
    </lineage>
</organism>
<protein>
    <submittedName>
        <fullName evidence="1">Uncharacterized protein</fullName>
    </submittedName>
</protein>
<comment type="caution">
    <text evidence="1">The sequence shown here is derived from an EMBL/GenBank/DDBJ whole genome shotgun (WGS) entry which is preliminary data.</text>
</comment>
<reference evidence="1" key="1">
    <citation type="submission" date="2024-03" db="EMBL/GenBank/DDBJ databases">
        <title>WGS assembly of Saponaria officinalis var. Norfolk2.</title>
        <authorList>
            <person name="Jenkins J."/>
            <person name="Shu S."/>
            <person name="Grimwood J."/>
            <person name="Barry K."/>
            <person name="Goodstein D."/>
            <person name="Schmutz J."/>
            <person name="Leebens-Mack J."/>
            <person name="Osbourn A."/>
        </authorList>
    </citation>
    <scope>NUCLEOTIDE SEQUENCE [LARGE SCALE GENOMIC DNA]</scope>
    <source>
        <strain evidence="1">JIC</strain>
    </source>
</reference>
<dbReference type="AlphaFoldDB" id="A0AAW1H9Y8"/>
<keyword evidence="2" id="KW-1185">Reference proteome</keyword>
<evidence type="ECO:0000313" key="1">
    <source>
        <dbReference type="EMBL" id="KAK9672809.1"/>
    </source>
</evidence>
<gene>
    <name evidence="1" type="ORF">RND81_12G126300</name>
</gene>
<dbReference type="Proteomes" id="UP001443914">
    <property type="component" value="Unassembled WGS sequence"/>
</dbReference>
<evidence type="ECO:0000313" key="2">
    <source>
        <dbReference type="Proteomes" id="UP001443914"/>
    </source>
</evidence>